<protein>
    <recommendedName>
        <fullName evidence="3">PS II complex 12 kDa extrinsic protein</fullName>
    </recommendedName>
</protein>
<evidence type="ECO:0000313" key="2">
    <source>
        <dbReference type="Proteomes" id="UP000718564"/>
    </source>
</evidence>
<name>A0ABX1PD66_9CYAN</name>
<evidence type="ECO:0008006" key="3">
    <source>
        <dbReference type="Google" id="ProtNLM"/>
    </source>
</evidence>
<comment type="caution">
    <text evidence="1">The sequence shown here is derived from an EMBL/GenBank/DDBJ whole genome shotgun (WGS) entry which is preliminary data.</text>
</comment>
<dbReference type="Proteomes" id="UP000718564">
    <property type="component" value="Unassembled WGS sequence"/>
</dbReference>
<dbReference type="RefSeq" id="WP_169157618.1">
    <property type="nucleotide sequence ID" value="NZ_CAWPJE010000258.1"/>
</dbReference>
<accession>A0ABX1PD66</accession>
<reference evidence="1 2" key="1">
    <citation type="submission" date="2018-06" db="EMBL/GenBank/DDBJ databases">
        <title>Comparative genomics of Brasilonema spp. strains.</title>
        <authorList>
            <person name="Alvarenga D.O."/>
            <person name="Fiore M.F."/>
            <person name="Varani A.M."/>
        </authorList>
    </citation>
    <scope>NUCLEOTIDE SEQUENCE [LARGE SCALE GENOMIC DNA]</scope>
    <source>
        <strain evidence="1 2">SPC951</strain>
    </source>
</reference>
<evidence type="ECO:0000313" key="1">
    <source>
        <dbReference type="EMBL" id="NMG22422.1"/>
    </source>
</evidence>
<keyword evidence="2" id="KW-1185">Reference proteome</keyword>
<dbReference type="EMBL" id="QMEB01000257">
    <property type="protein sequence ID" value="NMG22422.1"/>
    <property type="molecule type" value="Genomic_DNA"/>
</dbReference>
<sequence length="129" mass="14425">MKNAIIKVVAVAAMVFTFAFSWVSSSAYALNLPGLNQLAIIKVTNLREGNLSQNYLAFEALREARAPLPPIPLPSKLNEDKKYGYIATPLYAEFEQNIVKQLNERNSAIGFPERYEYIEGGLDKLESLN</sequence>
<organism evidence="1 2">
    <name type="scientific">Brasilonema bromeliae SPC951</name>
    <dbReference type="NCBI Taxonomy" id="385972"/>
    <lineage>
        <taxon>Bacteria</taxon>
        <taxon>Bacillati</taxon>
        <taxon>Cyanobacteriota</taxon>
        <taxon>Cyanophyceae</taxon>
        <taxon>Nostocales</taxon>
        <taxon>Scytonemataceae</taxon>
        <taxon>Brasilonema</taxon>
        <taxon>Bromeliae group (in: Brasilonema)</taxon>
    </lineage>
</organism>
<gene>
    <name evidence="1" type="ORF">DP116_24420</name>
</gene>
<proteinExistence type="predicted"/>